<evidence type="ECO:0000313" key="1">
    <source>
        <dbReference type="EMBL" id="WOB06908.1"/>
    </source>
</evidence>
<gene>
    <name evidence="1" type="ORF">RXV79_18520</name>
</gene>
<organism evidence="1 2">
    <name type="scientific">Piscinibacter gummiphilus</name>
    <dbReference type="NCBI Taxonomy" id="946333"/>
    <lineage>
        <taxon>Bacteria</taxon>
        <taxon>Pseudomonadati</taxon>
        <taxon>Pseudomonadota</taxon>
        <taxon>Betaproteobacteria</taxon>
        <taxon>Burkholderiales</taxon>
        <taxon>Sphaerotilaceae</taxon>
        <taxon>Piscinibacter</taxon>
    </lineage>
</organism>
<proteinExistence type="predicted"/>
<reference evidence="1 2" key="1">
    <citation type="submission" date="2023-10" db="EMBL/GenBank/DDBJ databases">
        <title>Bacteria for the degradation of biodegradable plastic PBAT(Polybutylene adipate terephthalate).</title>
        <authorList>
            <person name="Weon H.-Y."/>
            <person name="Yeon J."/>
        </authorList>
    </citation>
    <scope>NUCLEOTIDE SEQUENCE [LARGE SCALE GENOMIC DNA]</scope>
    <source>
        <strain evidence="1 2">SBD 7-3</strain>
    </source>
</reference>
<sequence>MGAWSYEAWSNDEAADWFQCFWKGGDFSLIAKELDQFDPAEERFDSVRAAAYLLQSLGDPYIWPADHLDALRPNLLKAIDIREKMIDPSNDSWAFLEAYGSSPAVVAEVGGQITALRRRLELVVS</sequence>
<dbReference type="RefSeq" id="WP_316699553.1">
    <property type="nucleotide sequence ID" value="NZ_CP136336.1"/>
</dbReference>
<keyword evidence="2" id="KW-1185">Reference proteome</keyword>
<dbReference type="Proteomes" id="UP001303946">
    <property type="component" value="Chromosome"/>
</dbReference>
<evidence type="ECO:0000313" key="2">
    <source>
        <dbReference type="Proteomes" id="UP001303946"/>
    </source>
</evidence>
<dbReference type="EMBL" id="CP136336">
    <property type="protein sequence ID" value="WOB06908.1"/>
    <property type="molecule type" value="Genomic_DNA"/>
</dbReference>
<accession>A0ABZ0CPZ7</accession>
<name>A0ABZ0CPZ7_9BURK</name>
<evidence type="ECO:0008006" key="3">
    <source>
        <dbReference type="Google" id="ProtNLM"/>
    </source>
</evidence>
<protein>
    <recommendedName>
        <fullName evidence="3">DUF4259 domain-containing protein</fullName>
    </recommendedName>
</protein>